<organism evidence="1 2">
    <name type="scientific">Eumeta variegata</name>
    <name type="common">Bagworm moth</name>
    <name type="synonym">Eumeta japonica</name>
    <dbReference type="NCBI Taxonomy" id="151549"/>
    <lineage>
        <taxon>Eukaryota</taxon>
        <taxon>Metazoa</taxon>
        <taxon>Ecdysozoa</taxon>
        <taxon>Arthropoda</taxon>
        <taxon>Hexapoda</taxon>
        <taxon>Insecta</taxon>
        <taxon>Pterygota</taxon>
        <taxon>Neoptera</taxon>
        <taxon>Endopterygota</taxon>
        <taxon>Lepidoptera</taxon>
        <taxon>Glossata</taxon>
        <taxon>Ditrysia</taxon>
        <taxon>Tineoidea</taxon>
        <taxon>Psychidae</taxon>
        <taxon>Oiketicinae</taxon>
        <taxon>Eumeta</taxon>
    </lineage>
</organism>
<dbReference type="EMBL" id="BGZK01000237">
    <property type="protein sequence ID" value="GBP30813.1"/>
    <property type="molecule type" value="Genomic_DNA"/>
</dbReference>
<dbReference type="AlphaFoldDB" id="A0A4C1UWE6"/>
<dbReference type="Proteomes" id="UP000299102">
    <property type="component" value="Unassembled WGS sequence"/>
</dbReference>
<keyword evidence="2" id="KW-1185">Reference proteome</keyword>
<evidence type="ECO:0000313" key="1">
    <source>
        <dbReference type="EMBL" id="GBP30813.1"/>
    </source>
</evidence>
<evidence type="ECO:0000313" key="2">
    <source>
        <dbReference type="Proteomes" id="UP000299102"/>
    </source>
</evidence>
<accession>A0A4C1UWE6</accession>
<gene>
    <name evidence="1" type="ORF">EVAR_82555_1</name>
</gene>
<protein>
    <submittedName>
        <fullName evidence="1">Uncharacterized protein</fullName>
    </submittedName>
</protein>
<proteinExistence type="predicted"/>
<name>A0A4C1UWE6_EUMVA</name>
<comment type="caution">
    <text evidence="1">The sequence shown here is derived from an EMBL/GenBank/DDBJ whole genome shotgun (WGS) entry which is preliminary data.</text>
</comment>
<reference evidence="1 2" key="1">
    <citation type="journal article" date="2019" name="Commun. Biol.">
        <title>The bagworm genome reveals a unique fibroin gene that provides high tensile strength.</title>
        <authorList>
            <person name="Kono N."/>
            <person name="Nakamura H."/>
            <person name="Ohtoshi R."/>
            <person name="Tomita M."/>
            <person name="Numata K."/>
            <person name="Arakawa K."/>
        </authorList>
    </citation>
    <scope>NUCLEOTIDE SEQUENCE [LARGE SCALE GENOMIC DNA]</scope>
</reference>
<sequence length="117" mass="13413">MAQTNRDFCNRSSIQAIVQITDASTNYRQLLKKTRYNVTGRSISPSTTRYVTLAEADSAGAGCRYRHYEINETRQIHRYPLRSSRGAPARSTASTTRRLRIARALSPKRQAYVRFKK</sequence>